<dbReference type="SUPFAM" id="SSF51735">
    <property type="entry name" value="NAD(P)-binding Rossmann-fold domains"/>
    <property type="match status" value="1"/>
</dbReference>
<feature type="non-terminal residue" evidence="2">
    <location>
        <position position="149"/>
    </location>
</feature>
<protein>
    <submittedName>
        <fullName evidence="2">Pyridoxal 4-dehydrogenase</fullName>
    </submittedName>
</protein>
<sequence length="149" mass="16520">LIKRITRAIQEMLLFCDQVNSQAQYTFSGCGDHNGFLHYSLPKLFFDNKYLKKFEILITMTSDTFKKIRAWLAVALLTLLMPTILFFSVLIYFYDSYVRSRVCKSIAGDVAVVTGAAGGLGKCIAAELAAKGCHVAICDINYDLAVTTA</sequence>
<keyword evidence="1" id="KW-0472">Membrane</keyword>
<feature type="transmembrane region" description="Helical" evidence="1">
    <location>
        <begin position="70"/>
        <end position="94"/>
    </location>
</feature>
<evidence type="ECO:0000256" key="1">
    <source>
        <dbReference type="SAM" id="Phobius"/>
    </source>
</evidence>
<name>A0A0A1XH99_ZEUCU</name>
<reference evidence="2" key="2">
    <citation type="journal article" date="2015" name="Gigascience">
        <title>Reconstructing a comprehensive transcriptome assembly of a white-pupal translocated strain of the pest fruit fly Bactrocera cucurbitae.</title>
        <authorList>
            <person name="Sim S.B."/>
            <person name="Calla B."/>
            <person name="Hall B."/>
            <person name="DeRego T."/>
            <person name="Geib S.M."/>
        </authorList>
    </citation>
    <scope>NUCLEOTIDE SEQUENCE</scope>
</reference>
<dbReference type="InterPro" id="IPR002347">
    <property type="entry name" value="SDR_fam"/>
</dbReference>
<gene>
    <name evidence="2" type="primary">pldh-t</name>
    <name evidence="2" type="ORF">g.19519</name>
</gene>
<dbReference type="InterPro" id="IPR036291">
    <property type="entry name" value="NAD(P)-bd_dom_sf"/>
</dbReference>
<proteinExistence type="predicted"/>
<organism evidence="2">
    <name type="scientific">Zeugodacus cucurbitae</name>
    <name type="common">Melon fruit fly</name>
    <name type="synonym">Bactrocera cucurbitae</name>
    <dbReference type="NCBI Taxonomy" id="28588"/>
    <lineage>
        <taxon>Eukaryota</taxon>
        <taxon>Metazoa</taxon>
        <taxon>Ecdysozoa</taxon>
        <taxon>Arthropoda</taxon>
        <taxon>Hexapoda</taxon>
        <taxon>Insecta</taxon>
        <taxon>Pterygota</taxon>
        <taxon>Neoptera</taxon>
        <taxon>Endopterygota</taxon>
        <taxon>Diptera</taxon>
        <taxon>Brachycera</taxon>
        <taxon>Muscomorpha</taxon>
        <taxon>Tephritoidea</taxon>
        <taxon>Tephritidae</taxon>
        <taxon>Zeugodacus</taxon>
        <taxon>Zeugodacus</taxon>
    </lineage>
</organism>
<feature type="non-terminal residue" evidence="2">
    <location>
        <position position="1"/>
    </location>
</feature>
<accession>A0A0A1XH99</accession>
<dbReference type="EMBL" id="GBXI01003975">
    <property type="protein sequence ID" value="JAD10317.1"/>
    <property type="molecule type" value="Transcribed_RNA"/>
</dbReference>
<evidence type="ECO:0000313" key="2">
    <source>
        <dbReference type="EMBL" id="JAD10317.1"/>
    </source>
</evidence>
<reference evidence="2" key="1">
    <citation type="submission" date="2014-11" db="EMBL/GenBank/DDBJ databases">
        <authorList>
            <person name="Geib S."/>
        </authorList>
    </citation>
    <scope>NUCLEOTIDE SEQUENCE</scope>
</reference>
<dbReference type="AlphaFoldDB" id="A0A0A1XH99"/>
<keyword evidence="1" id="KW-0812">Transmembrane</keyword>
<keyword evidence="1" id="KW-1133">Transmembrane helix</keyword>
<dbReference type="Gene3D" id="3.40.50.720">
    <property type="entry name" value="NAD(P)-binding Rossmann-like Domain"/>
    <property type="match status" value="1"/>
</dbReference>
<dbReference type="Pfam" id="PF00106">
    <property type="entry name" value="adh_short"/>
    <property type="match status" value="1"/>
</dbReference>